<dbReference type="AlphaFoldDB" id="A0A1V4H841"/>
<dbReference type="HAMAP" id="MF_01103">
    <property type="entry name" value="UPF0291"/>
    <property type="match status" value="1"/>
</dbReference>
<dbReference type="Gene3D" id="1.10.287.540">
    <property type="entry name" value="Helix hairpin bin"/>
    <property type="match status" value="1"/>
</dbReference>
<dbReference type="OrthoDB" id="390105at2"/>
<dbReference type="Pfam" id="PF05979">
    <property type="entry name" value="DUF896"/>
    <property type="match status" value="1"/>
</dbReference>
<evidence type="ECO:0000313" key="3">
    <source>
        <dbReference type="EMBL" id="OPH47362.1"/>
    </source>
</evidence>
<comment type="similarity">
    <text evidence="2">Belongs to the UPF0291 family.</text>
</comment>
<organism evidence="3 4">
    <name type="scientific">Paenibacillus ferrarius</name>
    <dbReference type="NCBI Taxonomy" id="1469647"/>
    <lineage>
        <taxon>Bacteria</taxon>
        <taxon>Bacillati</taxon>
        <taxon>Bacillota</taxon>
        <taxon>Bacilli</taxon>
        <taxon>Bacillales</taxon>
        <taxon>Paenibacillaceae</taxon>
        <taxon>Paenibacillus</taxon>
    </lineage>
</organism>
<keyword evidence="4" id="KW-1185">Reference proteome</keyword>
<protein>
    <recommendedName>
        <fullName evidence="2">UPF0291 protein BC351_40250</fullName>
    </recommendedName>
</protein>
<keyword evidence="1 2" id="KW-0963">Cytoplasm</keyword>
<proteinExistence type="inferred from homology"/>
<sequence>MRMIPILNRINELSRIERTSGLSDTEKAEQAALRTQYLQILRGQLLTTLLNVSVMDEFGNDVTPKRLIDKRAANDQ</sequence>
<dbReference type="PANTHER" id="PTHR37300:SF2">
    <property type="entry name" value="UPF0291 PROTEIN BC_1827"/>
    <property type="match status" value="1"/>
</dbReference>
<name>A0A1V4H841_9BACL</name>
<dbReference type="Proteomes" id="UP000190626">
    <property type="component" value="Unassembled WGS sequence"/>
</dbReference>
<gene>
    <name evidence="3" type="ORF">BC351_40250</name>
</gene>
<dbReference type="InterPro" id="IPR009242">
    <property type="entry name" value="DUF896"/>
</dbReference>
<dbReference type="PANTHER" id="PTHR37300">
    <property type="entry name" value="UPF0291 PROTEIN CBO2609/CLC_2481"/>
    <property type="match status" value="1"/>
</dbReference>
<evidence type="ECO:0000256" key="2">
    <source>
        <dbReference type="HAMAP-Rule" id="MF_01103"/>
    </source>
</evidence>
<dbReference type="GO" id="GO:0005737">
    <property type="term" value="C:cytoplasm"/>
    <property type="evidence" value="ECO:0007669"/>
    <property type="project" value="UniProtKB-SubCell"/>
</dbReference>
<evidence type="ECO:0000256" key="1">
    <source>
        <dbReference type="ARBA" id="ARBA00022490"/>
    </source>
</evidence>
<dbReference type="EMBL" id="MBTG01000063">
    <property type="protein sequence ID" value="OPH47362.1"/>
    <property type="molecule type" value="Genomic_DNA"/>
</dbReference>
<dbReference type="SUPFAM" id="SSF158221">
    <property type="entry name" value="YnzC-like"/>
    <property type="match status" value="1"/>
</dbReference>
<dbReference type="STRING" id="1469647.BC351_40250"/>
<accession>A0A1V4H841</accession>
<evidence type="ECO:0000313" key="4">
    <source>
        <dbReference type="Proteomes" id="UP000190626"/>
    </source>
</evidence>
<comment type="subcellular location">
    <subcellularLocation>
        <location evidence="2">Cytoplasm</location>
    </subcellularLocation>
</comment>
<comment type="caution">
    <text evidence="3">The sequence shown here is derived from an EMBL/GenBank/DDBJ whole genome shotgun (WGS) entry which is preliminary data.</text>
</comment>
<reference evidence="4" key="1">
    <citation type="submission" date="2016-07" db="EMBL/GenBank/DDBJ databases">
        <authorList>
            <person name="Florea S."/>
            <person name="Webb J.S."/>
            <person name="Jaromczyk J."/>
            <person name="Schardl C.L."/>
        </authorList>
    </citation>
    <scope>NUCLEOTIDE SEQUENCE [LARGE SCALE GENOMIC DNA]</scope>
    <source>
        <strain evidence="4">CY1</strain>
    </source>
</reference>